<accession>A0A1F6EIG3</accession>
<sequence>MKKTDLAKYSVSDLHKEVAEKRSALRTFRFGGAGSRTRNVREGRELRKNIARLLTEVASRRTK</sequence>
<evidence type="ECO:0000256" key="5">
    <source>
        <dbReference type="HAMAP-Rule" id="MF_00374"/>
    </source>
</evidence>
<comment type="caution">
    <text evidence="6">The sequence shown here is derived from an EMBL/GenBank/DDBJ whole genome shotgun (WGS) entry which is preliminary data.</text>
</comment>
<organism evidence="6 7">
    <name type="scientific">Candidatus Kaiserbacteria bacterium RIFCSPLOWO2_01_FULL_50_24</name>
    <dbReference type="NCBI Taxonomy" id="1798507"/>
    <lineage>
        <taxon>Bacteria</taxon>
        <taxon>Candidatus Kaiseribacteriota</taxon>
    </lineage>
</organism>
<dbReference type="SUPFAM" id="SSF46561">
    <property type="entry name" value="Ribosomal protein L29 (L29p)"/>
    <property type="match status" value="1"/>
</dbReference>
<comment type="similarity">
    <text evidence="1 5">Belongs to the universal ribosomal protein uL29 family.</text>
</comment>
<keyword evidence="2 5" id="KW-0689">Ribosomal protein</keyword>
<dbReference type="GO" id="GO:0003735">
    <property type="term" value="F:structural constituent of ribosome"/>
    <property type="evidence" value="ECO:0007669"/>
    <property type="project" value="InterPro"/>
</dbReference>
<dbReference type="GO" id="GO:0006412">
    <property type="term" value="P:translation"/>
    <property type="evidence" value="ECO:0007669"/>
    <property type="project" value="UniProtKB-UniRule"/>
</dbReference>
<dbReference type="Proteomes" id="UP000178587">
    <property type="component" value="Unassembled WGS sequence"/>
</dbReference>
<proteinExistence type="inferred from homology"/>
<dbReference type="GO" id="GO:0005840">
    <property type="term" value="C:ribosome"/>
    <property type="evidence" value="ECO:0007669"/>
    <property type="project" value="UniProtKB-KW"/>
</dbReference>
<dbReference type="EMBL" id="MFLU01000019">
    <property type="protein sequence ID" value="OGG73421.1"/>
    <property type="molecule type" value="Genomic_DNA"/>
</dbReference>
<dbReference type="InterPro" id="IPR001854">
    <property type="entry name" value="Ribosomal_uL29"/>
</dbReference>
<evidence type="ECO:0000256" key="1">
    <source>
        <dbReference type="ARBA" id="ARBA00009254"/>
    </source>
</evidence>
<evidence type="ECO:0000256" key="3">
    <source>
        <dbReference type="ARBA" id="ARBA00023274"/>
    </source>
</evidence>
<dbReference type="InterPro" id="IPR036049">
    <property type="entry name" value="Ribosomal_uL29_sf"/>
</dbReference>
<dbReference type="Pfam" id="PF00831">
    <property type="entry name" value="Ribosomal_L29"/>
    <property type="match status" value="1"/>
</dbReference>
<gene>
    <name evidence="5" type="primary">rpmC</name>
    <name evidence="6" type="ORF">A3A34_02355</name>
</gene>
<dbReference type="AlphaFoldDB" id="A0A1F6EIG3"/>
<evidence type="ECO:0000313" key="6">
    <source>
        <dbReference type="EMBL" id="OGG73421.1"/>
    </source>
</evidence>
<reference evidence="6 7" key="1">
    <citation type="journal article" date="2016" name="Nat. Commun.">
        <title>Thousands of microbial genomes shed light on interconnected biogeochemical processes in an aquifer system.</title>
        <authorList>
            <person name="Anantharaman K."/>
            <person name="Brown C.T."/>
            <person name="Hug L.A."/>
            <person name="Sharon I."/>
            <person name="Castelle C.J."/>
            <person name="Probst A.J."/>
            <person name="Thomas B.C."/>
            <person name="Singh A."/>
            <person name="Wilkins M.J."/>
            <person name="Karaoz U."/>
            <person name="Brodie E.L."/>
            <person name="Williams K.H."/>
            <person name="Hubbard S.S."/>
            <person name="Banfield J.F."/>
        </authorList>
    </citation>
    <scope>NUCLEOTIDE SEQUENCE [LARGE SCALE GENOMIC DNA]</scope>
</reference>
<dbReference type="NCBIfam" id="TIGR00012">
    <property type="entry name" value="L29"/>
    <property type="match status" value="1"/>
</dbReference>
<dbReference type="Gene3D" id="1.10.287.310">
    <property type="match status" value="1"/>
</dbReference>
<name>A0A1F6EIG3_9BACT</name>
<evidence type="ECO:0000313" key="7">
    <source>
        <dbReference type="Proteomes" id="UP000178587"/>
    </source>
</evidence>
<dbReference type="HAMAP" id="MF_00374">
    <property type="entry name" value="Ribosomal_uL29"/>
    <property type="match status" value="1"/>
</dbReference>
<evidence type="ECO:0000256" key="4">
    <source>
        <dbReference type="ARBA" id="ARBA00035204"/>
    </source>
</evidence>
<evidence type="ECO:0000256" key="2">
    <source>
        <dbReference type="ARBA" id="ARBA00022980"/>
    </source>
</evidence>
<protein>
    <recommendedName>
        <fullName evidence="4 5">Large ribosomal subunit protein uL29</fullName>
    </recommendedName>
</protein>
<keyword evidence="3 5" id="KW-0687">Ribonucleoprotein</keyword>
<dbReference type="GO" id="GO:1990904">
    <property type="term" value="C:ribonucleoprotein complex"/>
    <property type="evidence" value="ECO:0007669"/>
    <property type="project" value="UniProtKB-KW"/>
</dbReference>
<dbReference type="STRING" id="1798507.A3A34_02355"/>